<dbReference type="EMBL" id="MNAD01000521">
    <property type="protein sequence ID" value="OJT12116.1"/>
    <property type="molecule type" value="Genomic_DNA"/>
</dbReference>
<proteinExistence type="predicted"/>
<reference evidence="3 4" key="1">
    <citation type="submission" date="2016-10" db="EMBL/GenBank/DDBJ databases">
        <title>Genome sequence of the basidiomycete white-rot fungus Trametes pubescens.</title>
        <authorList>
            <person name="Makela M.R."/>
            <person name="Granchi Z."/>
            <person name="Peng M."/>
            <person name="De Vries R.P."/>
            <person name="Grigoriev I."/>
            <person name="Riley R."/>
            <person name="Hilden K."/>
        </authorList>
    </citation>
    <scope>NUCLEOTIDE SEQUENCE [LARGE SCALE GENOMIC DNA]</scope>
    <source>
        <strain evidence="3 4">FBCC735</strain>
    </source>
</reference>
<sequence length="667" mass="74584">MSTPHDVTTPTVSVRTDIRRLVDSDIDEWKLLEPEEVLAELSREFDDKHRTEAQEKLDKAVKEYFDDLAERWKSEMDTLLVYAGLFSAVLTAFNIESYKLLRPAPMDDTVAALKQLSQQLNSFSISHPFVNSTQRVTSVDPAQRQPFLASPTIVSINTLWFSSLIFSLASASLALLVKQWLYEITSGISGNSREGAQRRQHRLDSLQTWRVHTIIKTIPLLLQIALILFLVGLVLLLWTLQDTVATVVTSFTGVLFIFLAAVTILPTFEWRCCYRSPQAYIMYTCLRPLRNGTIRLFRRGANICGRRSSSKSFLGRRCWPTLQQWLGLLSRALQYRSWETQERAYLTRSGACLSLNIATAVRACDATLDPACLDNMRIALSAEPNAPLVRCLWSLGMRKDIATSVRAKLLKRDAPTSLARVVLHALRQMLAVERHKRGSTWEGDVQALFCFYNFANGPDDHMPHHDLMLKTSFLIAVEAQQVDNVYAALCYLTAAVHLDSTAPCSYATVTRETKDIANRYAALRYLSAVVDVDSVAPCTYSTVSHADTVTRDAALCDQFSFRLQLLLTPLARLSRAMDAPQGPDTAPHLVTPSPLHENMIGALEGALDTARAVLYTSPHPPRVAGLQISPRLAALQRDVESFFNLFGLVYDLLLKPSALCCILVTFA</sequence>
<gene>
    <name evidence="3" type="ORF">TRAPUB_11341</name>
</gene>
<comment type="caution">
    <text evidence="3">The sequence shown here is derived from an EMBL/GenBank/DDBJ whole genome shotgun (WGS) entry which is preliminary data.</text>
</comment>
<feature type="transmembrane region" description="Helical" evidence="1">
    <location>
        <begin position="159"/>
        <end position="177"/>
    </location>
</feature>
<dbReference type="InterPro" id="IPR045338">
    <property type="entry name" value="DUF6535"/>
</dbReference>
<evidence type="ECO:0000256" key="1">
    <source>
        <dbReference type="SAM" id="Phobius"/>
    </source>
</evidence>
<dbReference type="Pfam" id="PF20153">
    <property type="entry name" value="DUF6535"/>
    <property type="match status" value="1"/>
</dbReference>
<keyword evidence="1" id="KW-0812">Transmembrane</keyword>
<feature type="transmembrane region" description="Helical" evidence="1">
    <location>
        <begin position="244"/>
        <end position="265"/>
    </location>
</feature>
<evidence type="ECO:0000313" key="3">
    <source>
        <dbReference type="EMBL" id="OJT12116.1"/>
    </source>
</evidence>
<organism evidence="3 4">
    <name type="scientific">Trametes pubescens</name>
    <name type="common">White-rot fungus</name>
    <dbReference type="NCBI Taxonomy" id="154538"/>
    <lineage>
        <taxon>Eukaryota</taxon>
        <taxon>Fungi</taxon>
        <taxon>Dikarya</taxon>
        <taxon>Basidiomycota</taxon>
        <taxon>Agaricomycotina</taxon>
        <taxon>Agaricomycetes</taxon>
        <taxon>Polyporales</taxon>
        <taxon>Polyporaceae</taxon>
        <taxon>Trametes</taxon>
    </lineage>
</organism>
<protein>
    <recommendedName>
        <fullName evidence="2">DUF6535 domain-containing protein</fullName>
    </recommendedName>
</protein>
<keyword evidence="1" id="KW-1133">Transmembrane helix</keyword>
<dbReference type="STRING" id="154538.A0A1M2VX46"/>
<keyword evidence="4" id="KW-1185">Reference proteome</keyword>
<evidence type="ECO:0000259" key="2">
    <source>
        <dbReference type="Pfam" id="PF20153"/>
    </source>
</evidence>
<dbReference type="Proteomes" id="UP000184267">
    <property type="component" value="Unassembled WGS sequence"/>
</dbReference>
<feature type="transmembrane region" description="Helical" evidence="1">
    <location>
        <begin position="79"/>
        <end position="95"/>
    </location>
</feature>
<feature type="transmembrane region" description="Helical" evidence="1">
    <location>
        <begin position="220"/>
        <end position="238"/>
    </location>
</feature>
<dbReference type="OrthoDB" id="3219854at2759"/>
<accession>A0A1M2VX46</accession>
<feature type="domain" description="DUF6535" evidence="2">
    <location>
        <begin position="57"/>
        <end position="239"/>
    </location>
</feature>
<dbReference type="AlphaFoldDB" id="A0A1M2VX46"/>
<name>A0A1M2VX46_TRAPU</name>
<evidence type="ECO:0000313" key="4">
    <source>
        <dbReference type="Proteomes" id="UP000184267"/>
    </source>
</evidence>
<keyword evidence="1" id="KW-0472">Membrane</keyword>